<feature type="domain" description="Nudix hydrolase" evidence="3">
    <location>
        <begin position="40"/>
        <end position="169"/>
    </location>
</feature>
<dbReference type="KEGG" id="hcv:FTV88_0350"/>
<proteinExistence type="predicted"/>
<dbReference type="RefSeq" id="WP_153724088.1">
    <property type="nucleotide sequence ID" value="NZ_CP045875.1"/>
</dbReference>
<dbReference type="PANTHER" id="PTHR11839:SF18">
    <property type="entry name" value="NUDIX HYDROLASE DOMAIN-CONTAINING PROTEIN"/>
    <property type="match status" value="1"/>
</dbReference>
<dbReference type="GO" id="GO:0019693">
    <property type="term" value="P:ribose phosphate metabolic process"/>
    <property type="evidence" value="ECO:0007669"/>
    <property type="project" value="TreeGrafter"/>
</dbReference>
<comment type="cofactor">
    <cofactor evidence="1">
        <name>Mg(2+)</name>
        <dbReference type="ChEBI" id="CHEBI:18420"/>
    </cofactor>
</comment>
<gene>
    <name evidence="4" type="primary">nudF</name>
    <name evidence="4" type="ORF">FTV88_0350</name>
</gene>
<dbReference type="Pfam" id="PF00293">
    <property type="entry name" value="NUDIX"/>
    <property type="match status" value="1"/>
</dbReference>
<keyword evidence="2 4" id="KW-0378">Hydrolase</keyword>
<dbReference type="PROSITE" id="PS51462">
    <property type="entry name" value="NUDIX"/>
    <property type="match status" value="1"/>
</dbReference>
<evidence type="ECO:0000256" key="1">
    <source>
        <dbReference type="ARBA" id="ARBA00001946"/>
    </source>
</evidence>
<dbReference type="SUPFAM" id="SSF55811">
    <property type="entry name" value="Nudix"/>
    <property type="match status" value="1"/>
</dbReference>
<organism evidence="4 5">
    <name type="scientific">Heliorestis convoluta</name>
    <dbReference type="NCBI Taxonomy" id="356322"/>
    <lineage>
        <taxon>Bacteria</taxon>
        <taxon>Bacillati</taxon>
        <taxon>Bacillota</taxon>
        <taxon>Clostridia</taxon>
        <taxon>Eubacteriales</taxon>
        <taxon>Heliobacteriaceae</taxon>
        <taxon>Heliorestis</taxon>
    </lineage>
</organism>
<evidence type="ECO:0000313" key="4">
    <source>
        <dbReference type="EMBL" id="QGG46529.1"/>
    </source>
</evidence>
<dbReference type="Gene3D" id="3.90.79.10">
    <property type="entry name" value="Nucleoside Triphosphate Pyrophosphohydrolase"/>
    <property type="match status" value="1"/>
</dbReference>
<dbReference type="PROSITE" id="PS00893">
    <property type="entry name" value="NUDIX_BOX"/>
    <property type="match status" value="1"/>
</dbReference>
<sequence>MDHLMEKTIEKKVLFQGQVITLRLDKVRLPNGKEASREVVTHPGAACVVPLTDQGEVILVRQWRHPLERLSLEIPAGKLSVGEDPLLCAQRELAEETGFQAMEWHHLFSYYASPGFCNEKIHIYKAYHLIPSEARPDEDEFIESLTMPLDEALEKIQSGEIFDGKTITALIEVARQK</sequence>
<dbReference type="InterPro" id="IPR015797">
    <property type="entry name" value="NUDIX_hydrolase-like_dom_sf"/>
</dbReference>
<keyword evidence="5" id="KW-1185">Reference proteome</keyword>
<dbReference type="OrthoDB" id="9806150at2"/>
<dbReference type="FunFam" id="3.90.79.10:FF:000024">
    <property type="entry name" value="ADP-ribose pyrophosphatase"/>
    <property type="match status" value="1"/>
</dbReference>
<evidence type="ECO:0000313" key="5">
    <source>
        <dbReference type="Proteomes" id="UP000366051"/>
    </source>
</evidence>
<accession>A0A5Q2MYR1</accession>
<protein>
    <submittedName>
        <fullName evidence="4">ADP-ribose pyrophosphatase</fullName>
        <ecNumber evidence="4">3.6.1.13</ecNumber>
    </submittedName>
</protein>
<name>A0A5Q2MYR1_9FIRM</name>
<dbReference type="Proteomes" id="UP000366051">
    <property type="component" value="Chromosome"/>
</dbReference>
<evidence type="ECO:0000256" key="2">
    <source>
        <dbReference type="ARBA" id="ARBA00022801"/>
    </source>
</evidence>
<dbReference type="GO" id="GO:0006753">
    <property type="term" value="P:nucleoside phosphate metabolic process"/>
    <property type="evidence" value="ECO:0007669"/>
    <property type="project" value="TreeGrafter"/>
</dbReference>
<dbReference type="PANTHER" id="PTHR11839">
    <property type="entry name" value="UDP/ADP-SUGAR PYROPHOSPHATASE"/>
    <property type="match status" value="1"/>
</dbReference>
<dbReference type="EC" id="3.6.1.13" evidence="4"/>
<dbReference type="EMBL" id="CP045875">
    <property type="protein sequence ID" value="QGG46529.1"/>
    <property type="molecule type" value="Genomic_DNA"/>
</dbReference>
<evidence type="ECO:0000259" key="3">
    <source>
        <dbReference type="PROSITE" id="PS51462"/>
    </source>
</evidence>
<dbReference type="GO" id="GO:0005829">
    <property type="term" value="C:cytosol"/>
    <property type="evidence" value="ECO:0007669"/>
    <property type="project" value="TreeGrafter"/>
</dbReference>
<reference evidence="5" key="1">
    <citation type="submission" date="2019-11" db="EMBL/GenBank/DDBJ databases">
        <title>Genome sequence of Heliorestis convoluta strain HH, an alkaliphilic and minimalistic phototrophic bacterium from a soda lake in Egypt.</title>
        <authorList>
            <person name="Dewey E.D."/>
            <person name="Stokes L.M."/>
            <person name="Burchell B.M."/>
            <person name="Shaffer K.N."/>
            <person name="Huntington A.M."/>
            <person name="Baker J.M."/>
            <person name="Nadendla S."/>
            <person name="Giglio M.G."/>
            <person name="Touchman J.W."/>
            <person name="Blankenship R.E."/>
            <person name="Madigan M.T."/>
            <person name="Sattley W.M."/>
        </authorList>
    </citation>
    <scope>NUCLEOTIDE SEQUENCE [LARGE SCALE GENOMIC DNA]</scope>
    <source>
        <strain evidence="5">HH</strain>
    </source>
</reference>
<dbReference type="InterPro" id="IPR020084">
    <property type="entry name" value="NUDIX_hydrolase_CS"/>
</dbReference>
<dbReference type="InterPro" id="IPR000086">
    <property type="entry name" value="NUDIX_hydrolase_dom"/>
</dbReference>
<dbReference type="AlphaFoldDB" id="A0A5Q2MYR1"/>
<dbReference type="GO" id="GO:0047631">
    <property type="term" value="F:ADP-ribose diphosphatase activity"/>
    <property type="evidence" value="ECO:0007669"/>
    <property type="project" value="UniProtKB-EC"/>
</dbReference>